<dbReference type="EMBL" id="PVYX01000002">
    <property type="protein sequence ID" value="PRX53909.1"/>
    <property type="molecule type" value="Genomic_DNA"/>
</dbReference>
<evidence type="ECO:0000313" key="2">
    <source>
        <dbReference type="Proteomes" id="UP000237640"/>
    </source>
</evidence>
<accession>A0A2T0M8V3</accession>
<proteinExistence type="predicted"/>
<dbReference type="AlphaFoldDB" id="A0A2T0M8V3"/>
<protein>
    <submittedName>
        <fullName evidence="1">Uncharacterized protein</fullName>
    </submittedName>
</protein>
<organism evidence="1 2">
    <name type="scientific">Flagellimonas meridianipacifica</name>
    <dbReference type="NCBI Taxonomy" id="1080225"/>
    <lineage>
        <taxon>Bacteria</taxon>
        <taxon>Pseudomonadati</taxon>
        <taxon>Bacteroidota</taxon>
        <taxon>Flavobacteriia</taxon>
        <taxon>Flavobacteriales</taxon>
        <taxon>Flavobacteriaceae</taxon>
        <taxon>Flagellimonas</taxon>
    </lineage>
</organism>
<sequence length="34" mass="3782">MNEKTYKNIYYIDELPSICCETVKASGLVGKGVD</sequence>
<evidence type="ECO:0000313" key="1">
    <source>
        <dbReference type="EMBL" id="PRX53909.1"/>
    </source>
</evidence>
<reference evidence="1 2" key="1">
    <citation type="submission" date="2018-03" db="EMBL/GenBank/DDBJ databases">
        <title>Genomic Encyclopedia of Archaeal and Bacterial Type Strains, Phase II (KMG-II): from individual species to whole genera.</title>
        <authorList>
            <person name="Goeker M."/>
        </authorList>
    </citation>
    <scope>NUCLEOTIDE SEQUENCE [LARGE SCALE GENOMIC DNA]</scope>
    <source>
        <strain evidence="1 2">DSM 25027</strain>
    </source>
</reference>
<keyword evidence="2" id="KW-1185">Reference proteome</keyword>
<name>A0A2T0M8V3_9FLAO</name>
<comment type="caution">
    <text evidence="1">The sequence shown here is derived from an EMBL/GenBank/DDBJ whole genome shotgun (WGS) entry which is preliminary data.</text>
</comment>
<dbReference type="Proteomes" id="UP000237640">
    <property type="component" value="Unassembled WGS sequence"/>
</dbReference>
<gene>
    <name evidence="1" type="ORF">CLV81_2302</name>
</gene>